<proteinExistence type="predicted"/>
<dbReference type="SMART" id="SM00354">
    <property type="entry name" value="HTH_LACI"/>
    <property type="match status" value="1"/>
</dbReference>
<accession>A0ABY4D5H9</accession>
<dbReference type="Gene3D" id="1.10.260.40">
    <property type="entry name" value="lambda repressor-like DNA-binding domains"/>
    <property type="match status" value="1"/>
</dbReference>
<feature type="domain" description="HTH lacI-type" evidence="4">
    <location>
        <begin position="6"/>
        <end position="60"/>
    </location>
</feature>
<evidence type="ECO:0000256" key="1">
    <source>
        <dbReference type="ARBA" id="ARBA00023015"/>
    </source>
</evidence>
<dbReference type="PANTHER" id="PTHR30146">
    <property type="entry name" value="LACI-RELATED TRANSCRIPTIONAL REPRESSOR"/>
    <property type="match status" value="1"/>
</dbReference>
<evidence type="ECO:0000259" key="4">
    <source>
        <dbReference type="PROSITE" id="PS50932"/>
    </source>
</evidence>
<evidence type="ECO:0000256" key="3">
    <source>
        <dbReference type="ARBA" id="ARBA00023163"/>
    </source>
</evidence>
<dbReference type="Proteomes" id="UP000831113">
    <property type="component" value="Chromosome"/>
</dbReference>
<dbReference type="SUPFAM" id="SSF53822">
    <property type="entry name" value="Periplasmic binding protein-like I"/>
    <property type="match status" value="1"/>
</dbReference>
<keyword evidence="6" id="KW-1185">Reference proteome</keyword>
<keyword evidence="3" id="KW-0804">Transcription</keyword>
<dbReference type="CDD" id="cd06267">
    <property type="entry name" value="PBP1_LacI_sugar_binding-like"/>
    <property type="match status" value="1"/>
</dbReference>
<dbReference type="InterPro" id="IPR010982">
    <property type="entry name" value="Lambda_DNA-bd_dom_sf"/>
</dbReference>
<evidence type="ECO:0000313" key="5">
    <source>
        <dbReference type="EMBL" id="UOG76439.1"/>
    </source>
</evidence>
<dbReference type="EMBL" id="CP094669">
    <property type="protein sequence ID" value="UOG76439.1"/>
    <property type="molecule type" value="Genomic_DNA"/>
</dbReference>
<evidence type="ECO:0000313" key="6">
    <source>
        <dbReference type="Proteomes" id="UP000831113"/>
    </source>
</evidence>
<dbReference type="SUPFAM" id="SSF47413">
    <property type="entry name" value="lambda repressor-like DNA-binding domains"/>
    <property type="match status" value="1"/>
</dbReference>
<sequence>MANKQASITTIATNLGLAVSTVSRALSDHANIREDTKERVRQMALELNYQPNHLAAGLRKGRSGILGVVVPHISGYFFPTVMHGIEKMASKAGFHVMLCQSNEDVKQERANLKMLLNAQVEGILISMSSTTRDFHHFEKVQSQGVPLVFFDRMPDMAATSAVVLDDHQGAFSVVKHLVEQGCKRIAFFSGPQHLNINSNRFKGYADALEAYGLPFDPELVFELPNLTKAAGVAGIETFLQLASPPDAVFSSYDLPAVGALEVLQERNIRVPQDIALSGFSNEPFTTLISPRLTSVEQRGELMGEAAVRLFLQMHKRTDNYSPQRIMLKPQIEIRGSSLRKQP</sequence>
<organism evidence="5 6">
    <name type="scientific">Hymenobacter tibetensis</name>
    <dbReference type="NCBI Taxonomy" id="497967"/>
    <lineage>
        <taxon>Bacteria</taxon>
        <taxon>Pseudomonadati</taxon>
        <taxon>Bacteroidota</taxon>
        <taxon>Cytophagia</taxon>
        <taxon>Cytophagales</taxon>
        <taxon>Hymenobacteraceae</taxon>
        <taxon>Hymenobacter</taxon>
    </lineage>
</organism>
<dbReference type="InterPro" id="IPR028082">
    <property type="entry name" value="Peripla_BP_I"/>
</dbReference>
<reference evidence="5 6" key="1">
    <citation type="submission" date="2022-03" db="EMBL/GenBank/DDBJ databases">
        <title>Hymenobactersp. isolated from the air.</title>
        <authorList>
            <person name="Won M."/>
            <person name="Kwon S.-W."/>
        </authorList>
    </citation>
    <scope>NUCLEOTIDE SEQUENCE [LARGE SCALE GENOMIC DNA]</scope>
    <source>
        <strain evidence="5 6">KACC 21982</strain>
    </source>
</reference>
<name>A0ABY4D5H9_9BACT</name>
<dbReference type="InterPro" id="IPR000843">
    <property type="entry name" value="HTH_LacI"/>
</dbReference>
<protein>
    <submittedName>
        <fullName evidence="5">LacI family transcriptional regulator</fullName>
    </submittedName>
</protein>
<dbReference type="Gene3D" id="3.40.50.2300">
    <property type="match status" value="2"/>
</dbReference>
<evidence type="ECO:0000256" key="2">
    <source>
        <dbReference type="ARBA" id="ARBA00023125"/>
    </source>
</evidence>
<dbReference type="Pfam" id="PF00356">
    <property type="entry name" value="LacI"/>
    <property type="match status" value="1"/>
</dbReference>
<dbReference type="PROSITE" id="PS50932">
    <property type="entry name" value="HTH_LACI_2"/>
    <property type="match status" value="1"/>
</dbReference>
<dbReference type="RefSeq" id="WP_243801349.1">
    <property type="nucleotide sequence ID" value="NZ_CP094669.1"/>
</dbReference>
<dbReference type="CDD" id="cd01392">
    <property type="entry name" value="HTH_LacI"/>
    <property type="match status" value="1"/>
</dbReference>
<keyword evidence="2" id="KW-0238">DNA-binding</keyword>
<dbReference type="InterPro" id="IPR046335">
    <property type="entry name" value="LacI/GalR-like_sensor"/>
</dbReference>
<dbReference type="Pfam" id="PF13377">
    <property type="entry name" value="Peripla_BP_3"/>
    <property type="match status" value="1"/>
</dbReference>
<keyword evidence="1" id="KW-0805">Transcription regulation</keyword>
<gene>
    <name evidence="5" type="ORF">MTX78_07520</name>
</gene>
<dbReference type="PANTHER" id="PTHR30146:SF109">
    <property type="entry name" value="HTH-TYPE TRANSCRIPTIONAL REGULATOR GALS"/>
    <property type="match status" value="1"/>
</dbReference>